<dbReference type="InterPro" id="IPR028082">
    <property type="entry name" value="Peripla_BP_I"/>
</dbReference>
<name>A0A249SNA6_9MOLU</name>
<dbReference type="PANTHER" id="PTHR30146:SF109">
    <property type="entry name" value="HTH-TYPE TRANSCRIPTIONAL REGULATOR GALS"/>
    <property type="match status" value="1"/>
</dbReference>
<dbReference type="SUPFAM" id="SSF53822">
    <property type="entry name" value="Periplasmic binding protein-like I"/>
    <property type="match status" value="1"/>
</dbReference>
<dbReference type="Gene3D" id="3.40.50.2300">
    <property type="match status" value="2"/>
</dbReference>
<dbReference type="PROSITE" id="PS50932">
    <property type="entry name" value="HTH_LACI_2"/>
    <property type="match status" value="1"/>
</dbReference>
<dbReference type="AlphaFoldDB" id="A0A249SNA6"/>
<dbReference type="PANTHER" id="PTHR30146">
    <property type="entry name" value="LACI-RELATED TRANSCRIPTIONAL REPRESSOR"/>
    <property type="match status" value="1"/>
</dbReference>
<evidence type="ECO:0000256" key="3">
    <source>
        <dbReference type="ARBA" id="ARBA00023163"/>
    </source>
</evidence>
<evidence type="ECO:0000256" key="1">
    <source>
        <dbReference type="ARBA" id="ARBA00023015"/>
    </source>
</evidence>
<dbReference type="CDD" id="cd01392">
    <property type="entry name" value="HTH_LacI"/>
    <property type="match status" value="1"/>
</dbReference>
<dbReference type="Proteomes" id="UP000232229">
    <property type="component" value="Chromosome"/>
</dbReference>
<dbReference type="SMART" id="SM00354">
    <property type="entry name" value="HTH_LACI"/>
    <property type="match status" value="1"/>
</dbReference>
<dbReference type="InterPro" id="IPR000843">
    <property type="entry name" value="HTH_LacI"/>
</dbReference>
<dbReference type="SUPFAM" id="SSF47413">
    <property type="entry name" value="lambda repressor-like DNA-binding domains"/>
    <property type="match status" value="1"/>
</dbReference>
<evidence type="ECO:0000259" key="4">
    <source>
        <dbReference type="PROSITE" id="PS50932"/>
    </source>
</evidence>
<evidence type="ECO:0000313" key="6">
    <source>
        <dbReference type="Proteomes" id="UP000232229"/>
    </source>
</evidence>
<keyword evidence="6" id="KW-1185">Reference proteome</keyword>
<dbReference type="STRING" id="1336232.GCA_000518825_00358"/>
<dbReference type="InterPro" id="IPR010982">
    <property type="entry name" value="Lambda_DNA-bd_dom_sf"/>
</dbReference>
<dbReference type="Gene3D" id="1.10.260.40">
    <property type="entry name" value="lambda repressor-like DNA-binding domains"/>
    <property type="match status" value="1"/>
</dbReference>
<dbReference type="GO" id="GO:0000976">
    <property type="term" value="F:transcription cis-regulatory region binding"/>
    <property type="evidence" value="ECO:0007669"/>
    <property type="project" value="TreeGrafter"/>
</dbReference>
<feature type="domain" description="HTH lacI-type" evidence="4">
    <location>
        <begin position="6"/>
        <end position="59"/>
    </location>
</feature>
<dbReference type="Pfam" id="PF00356">
    <property type="entry name" value="LacI"/>
    <property type="match status" value="1"/>
</dbReference>
<gene>
    <name evidence="5" type="ORF">CK556_01910</name>
</gene>
<evidence type="ECO:0000256" key="2">
    <source>
        <dbReference type="ARBA" id="ARBA00023125"/>
    </source>
</evidence>
<dbReference type="RefSeq" id="WP_027875367.1">
    <property type="nucleotide sequence ID" value="NZ_CP023173.1"/>
</dbReference>
<dbReference type="KEGG" id="mchc:CK556_01910"/>
<organism evidence="5 6">
    <name type="scientific">Mesoplasma chauliocola</name>
    <dbReference type="NCBI Taxonomy" id="216427"/>
    <lineage>
        <taxon>Bacteria</taxon>
        <taxon>Bacillati</taxon>
        <taxon>Mycoplasmatota</taxon>
        <taxon>Mollicutes</taxon>
        <taxon>Entomoplasmatales</taxon>
        <taxon>Entomoplasmataceae</taxon>
        <taxon>Mesoplasma</taxon>
    </lineage>
</organism>
<keyword evidence="1" id="KW-0805">Transcription regulation</keyword>
<proteinExistence type="predicted"/>
<protein>
    <submittedName>
        <fullName evidence="5">LacI family transcriptional regulator</fullName>
    </submittedName>
</protein>
<evidence type="ECO:0000313" key="5">
    <source>
        <dbReference type="EMBL" id="ASZ09110.1"/>
    </source>
</evidence>
<dbReference type="Pfam" id="PF00532">
    <property type="entry name" value="Peripla_BP_1"/>
    <property type="match status" value="1"/>
</dbReference>
<accession>A0A249SNA6</accession>
<reference evidence="5 6" key="1">
    <citation type="submission" date="2017-08" db="EMBL/GenBank/DDBJ databases">
        <title>Complete Genome Sequence of Mesoplasma chauliocola.</title>
        <authorList>
            <person name="Knight T.F.Jr."/>
            <person name="Citino T."/>
        </authorList>
    </citation>
    <scope>NUCLEOTIDE SEQUENCE [LARGE SCALE GENOMIC DNA]</scope>
    <source>
        <strain evidence="5 6">CHPA-2</strain>
    </source>
</reference>
<dbReference type="GO" id="GO:0003700">
    <property type="term" value="F:DNA-binding transcription factor activity"/>
    <property type="evidence" value="ECO:0007669"/>
    <property type="project" value="TreeGrafter"/>
</dbReference>
<keyword evidence="3" id="KW-0804">Transcription</keyword>
<dbReference type="InterPro" id="IPR001761">
    <property type="entry name" value="Peripla_BP/Lac1_sug-bd_dom"/>
</dbReference>
<dbReference type="EMBL" id="CP023173">
    <property type="protein sequence ID" value="ASZ09110.1"/>
    <property type="molecule type" value="Genomic_DNA"/>
</dbReference>
<keyword evidence="2" id="KW-0238">DNA-binding</keyword>
<sequence length="315" mass="36406">MSKKKITYHDIAKAANVGIGTVSRYFNDYNISDEAKEKIKVVLKETNFVPNFAASNIKKPNKDVYLILPYNSEETANMEIVNGVKSALNKESINFFTFLSSSDSEIYQKDLKYLTMRNPYGIVLLLPKKTSENLIQQIKEIKSTNLIVYNRDIEGIESVKIDDKAMFKQLATKIDNLYENEKIAFIGLTKKDITTGKYRSESFNKNIKNNEVKNFLLERNNFKDVEEIVNSVINEYKPRIIVSATHTIAMYIYGFLMDNKIRDKFITTDIGRMGKSQYLTNSDVNIFIDYFLVGYQIGNKLLNNKKELENFFKII</sequence>